<gene>
    <name evidence="1" type="ORF">BL253_26560</name>
</gene>
<dbReference type="EMBL" id="MOMC01000057">
    <property type="protein sequence ID" value="ONH25749.1"/>
    <property type="molecule type" value="Genomic_DNA"/>
</dbReference>
<name>A0A1V2I6P1_9ACTN</name>
<keyword evidence="2" id="KW-1185">Reference proteome</keyword>
<dbReference type="Proteomes" id="UP000188929">
    <property type="component" value="Unassembled WGS sequence"/>
</dbReference>
<protein>
    <submittedName>
        <fullName evidence="1">Uncharacterized protein</fullName>
    </submittedName>
</protein>
<evidence type="ECO:0000313" key="2">
    <source>
        <dbReference type="Proteomes" id="UP000188929"/>
    </source>
</evidence>
<accession>A0A1V2I6P1</accession>
<proteinExistence type="predicted"/>
<sequence>MLVVGGLVVVAGVVLGVLRLVSHDGGSGGATVPSAFRGTWYGTHGGAEMSLELKDGKVGAVVGATTYLGACTETVTLLEVGDGSSIRVHEAAEPGDTVCTDEDITLTLQGSGRLTLHYESFAGSDPDGTVAMTRNGGGRAT</sequence>
<dbReference type="AlphaFoldDB" id="A0A1V2I6P1"/>
<evidence type="ECO:0000313" key="1">
    <source>
        <dbReference type="EMBL" id="ONH25749.1"/>
    </source>
</evidence>
<comment type="caution">
    <text evidence="1">The sequence shown here is derived from an EMBL/GenBank/DDBJ whole genome shotgun (WGS) entry which is preliminary data.</text>
</comment>
<organism evidence="1 2">
    <name type="scientific">Pseudofrankia asymbiotica</name>
    <dbReference type="NCBI Taxonomy" id="1834516"/>
    <lineage>
        <taxon>Bacteria</taxon>
        <taxon>Bacillati</taxon>
        <taxon>Actinomycetota</taxon>
        <taxon>Actinomycetes</taxon>
        <taxon>Frankiales</taxon>
        <taxon>Frankiaceae</taxon>
        <taxon>Pseudofrankia</taxon>
    </lineage>
</organism>
<reference evidence="2" key="1">
    <citation type="submission" date="2016-10" db="EMBL/GenBank/DDBJ databases">
        <title>Frankia sp. NRRL B-16386 Genome sequencing.</title>
        <authorList>
            <person name="Ghodhbane-Gtari F."/>
            <person name="Swanson E."/>
            <person name="Gueddou A."/>
            <person name="Hezbri K."/>
            <person name="Ktari K."/>
            <person name="Nouioui I."/>
            <person name="Morris K."/>
            <person name="Simpson S."/>
            <person name="Abebe-Akele F."/>
            <person name="Thomas K."/>
            <person name="Gtari M."/>
            <person name="Tisa L.S."/>
        </authorList>
    </citation>
    <scope>NUCLEOTIDE SEQUENCE [LARGE SCALE GENOMIC DNA]</scope>
    <source>
        <strain evidence="2">NRRL B-16386</strain>
    </source>
</reference>